<evidence type="ECO:0000256" key="3">
    <source>
        <dbReference type="ARBA" id="ARBA00022722"/>
    </source>
</evidence>
<dbReference type="PROSITE" id="PS01306">
    <property type="entry name" value="UPF0054"/>
    <property type="match status" value="1"/>
</dbReference>
<dbReference type="PANTHER" id="PTHR46986:SF1">
    <property type="entry name" value="ENDORIBONUCLEASE YBEY, CHLOROPLASTIC"/>
    <property type="match status" value="1"/>
</dbReference>
<dbReference type="Gene3D" id="3.40.390.30">
    <property type="entry name" value="Metalloproteases ('zincins'), catalytic domain"/>
    <property type="match status" value="1"/>
</dbReference>
<feature type="compositionally biased region" description="Basic residues" evidence="8">
    <location>
        <begin position="74"/>
        <end position="88"/>
    </location>
</feature>
<dbReference type="AlphaFoldDB" id="A0A8J6ACM5"/>
<evidence type="ECO:0000256" key="8">
    <source>
        <dbReference type="SAM" id="MobiDB-lite"/>
    </source>
</evidence>
<keyword evidence="10" id="KW-1185">Reference proteome</keyword>
<dbReference type="HAMAP" id="MF_00009">
    <property type="entry name" value="Endoribonucl_YbeY"/>
    <property type="match status" value="1"/>
</dbReference>
<dbReference type="EMBL" id="JAGFMF010011677">
    <property type="protein sequence ID" value="KAG8516557.1"/>
    <property type="molecule type" value="Genomic_DNA"/>
</dbReference>
<dbReference type="GO" id="GO:0004519">
    <property type="term" value="F:endonuclease activity"/>
    <property type="evidence" value="ECO:0007669"/>
    <property type="project" value="UniProtKB-KW"/>
</dbReference>
<dbReference type="PANTHER" id="PTHR46986">
    <property type="entry name" value="ENDORIBONUCLEASE YBEY, CHLOROPLASTIC"/>
    <property type="match status" value="1"/>
</dbReference>
<dbReference type="SUPFAM" id="SSF55486">
    <property type="entry name" value="Metalloproteases ('zincins'), catalytic domain"/>
    <property type="match status" value="1"/>
</dbReference>
<comment type="cofactor">
    <cofactor evidence="1">
        <name>Zn(2+)</name>
        <dbReference type="ChEBI" id="CHEBI:29105"/>
    </cofactor>
</comment>
<accession>A0A8J6ACM5</accession>
<dbReference type="InterPro" id="IPR020549">
    <property type="entry name" value="YbeY_CS"/>
</dbReference>
<evidence type="ECO:0000256" key="1">
    <source>
        <dbReference type="ARBA" id="ARBA00001947"/>
    </source>
</evidence>
<dbReference type="NCBIfam" id="TIGR00043">
    <property type="entry name" value="rRNA maturation RNase YbeY"/>
    <property type="match status" value="1"/>
</dbReference>
<evidence type="ECO:0000313" key="10">
    <source>
        <dbReference type="Proteomes" id="UP000700334"/>
    </source>
</evidence>
<keyword evidence="5" id="KW-0255">Endonuclease</keyword>
<evidence type="ECO:0000256" key="2">
    <source>
        <dbReference type="ARBA" id="ARBA00010875"/>
    </source>
</evidence>
<organism evidence="9 10">
    <name type="scientific">Galemys pyrenaicus</name>
    <name type="common">Iberian desman</name>
    <name type="synonym">Pyrenean desman</name>
    <dbReference type="NCBI Taxonomy" id="202257"/>
    <lineage>
        <taxon>Eukaryota</taxon>
        <taxon>Metazoa</taxon>
        <taxon>Chordata</taxon>
        <taxon>Craniata</taxon>
        <taxon>Vertebrata</taxon>
        <taxon>Euteleostomi</taxon>
        <taxon>Mammalia</taxon>
        <taxon>Eutheria</taxon>
        <taxon>Laurasiatheria</taxon>
        <taxon>Eulipotyphla</taxon>
        <taxon>Talpidae</taxon>
        <taxon>Galemys</taxon>
    </lineage>
</organism>
<keyword evidence="3" id="KW-0540">Nuclease</keyword>
<feature type="region of interest" description="Disordered" evidence="8">
    <location>
        <begin position="1"/>
        <end position="138"/>
    </location>
</feature>
<evidence type="ECO:0000313" key="9">
    <source>
        <dbReference type="EMBL" id="KAG8516557.1"/>
    </source>
</evidence>
<dbReference type="GO" id="GO:0004222">
    <property type="term" value="F:metalloendopeptidase activity"/>
    <property type="evidence" value="ECO:0007669"/>
    <property type="project" value="InterPro"/>
</dbReference>
<feature type="compositionally biased region" description="Low complexity" evidence="8">
    <location>
        <begin position="33"/>
        <end position="50"/>
    </location>
</feature>
<dbReference type="OrthoDB" id="27226at2759"/>
<evidence type="ECO:0000256" key="5">
    <source>
        <dbReference type="ARBA" id="ARBA00022759"/>
    </source>
</evidence>
<evidence type="ECO:0000256" key="4">
    <source>
        <dbReference type="ARBA" id="ARBA00022723"/>
    </source>
</evidence>
<proteinExistence type="inferred from homology"/>
<comment type="caution">
    <text evidence="9">The sequence shown here is derived from an EMBL/GenBank/DDBJ whole genome shotgun (WGS) entry which is preliminary data.</text>
</comment>
<reference evidence="9" key="1">
    <citation type="journal article" date="2021" name="Evol. Appl.">
        <title>The genome of the Pyrenean desman and the effects of bottlenecks and inbreeding on the genomic landscape of an endangered species.</title>
        <authorList>
            <person name="Escoda L."/>
            <person name="Castresana J."/>
        </authorList>
    </citation>
    <scope>NUCLEOTIDE SEQUENCE</scope>
    <source>
        <strain evidence="9">IBE-C5619</strain>
    </source>
</reference>
<name>A0A8J6ACM5_GALPY</name>
<protein>
    <submittedName>
        <fullName evidence="9">Endoribonuclease YbeY</fullName>
    </submittedName>
</protein>
<keyword evidence="6" id="KW-0378">Hydrolase</keyword>
<gene>
    <name evidence="9" type="ORF">J0S82_007128</name>
</gene>
<dbReference type="Proteomes" id="UP000700334">
    <property type="component" value="Unassembled WGS sequence"/>
</dbReference>
<sequence>MQDKSAARAPGGRYFVARRRPGGVGRARDRGPEAAARAPGPRYNVTAAPAAPRPPPPAAAGSRLSPAAPPGAPGRRHPPAARRARRRGAPASGPPPPARRAPRRRARVPLPPRAARGTSGPRPPARAGRDGRAHARARPAMTLVLRNLQRAVPLRRAPLRRGLEAARAALGVRAFDLALVCVDDARMRRLNRRYRGRDLPTDVLAFPFLEDLAAGEIPRPARREDHNLGDIVLGVEFVLRHCGEDEDFYGALTVTATHGLCHLLGFTHSTEAEWRKVGLPLRTWGHQGHPPTRAGHTAGADGSCVVL</sequence>
<evidence type="ECO:0000256" key="7">
    <source>
        <dbReference type="ARBA" id="ARBA00022833"/>
    </source>
</evidence>
<dbReference type="Pfam" id="PF02130">
    <property type="entry name" value="YbeY"/>
    <property type="match status" value="1"/>
</dbReference>
<dbReference type="GO" id="GO:0006364">
    <property type="term" value="P:rRNA processing"/>
    <property type="evidence" value="ECO:0007669"/>
    <property type="project" value="InterPro"/>
</dbReference>
<dbReference type="InterPro" id="IPR023091">
    <property type="entry name" value="MetalPrtase_cat_dom_sf_prd"/>
</dbReference>
<evidence type="ECO:0000256" key="6">
    <source>
        <dbReference type="ARBA" id="ARBA00022801"/>
    </source>
</evidence>
<dbReference type="InterPro" id="IPR002036">
    <property type="entry name" value="YbeY"/>
</dbReference>
<comment type="similarity">
    <text evidence="2">Belongs to the endoribonuclease YbeY family.</text>
</comment>
<keyword evidence="7" id="KW-0862">Zinc</keyword>
<keyword evidence="4" id="KW-0479">Metal-binding</keyword>
<dbReference type="GO" id="GO:0046872">
    <property type="term" value="F:metal ion binding"/>
    <property type="evidence" value="ECO:0007669"/>
    <property type="project" value="UniProtKB-KW"/>
</dbReference>